<name>A0A8H3H2G4_9AGAM</name>
<evidence type="ECO:0000313" key="2">
    <source>
        <dbReference type="EMBL" id="CAE6477177.1"/>
    </source>
</evidence>
<protein>
    <submittedName>
        <fullName evidence="2">Uncharacterized protein</fullName>
    </submittedName>
</protein>
<evidence type="ECO:0000313" key="3">
    <source>
        <dbReference type="Proteomes" id="UP000663831"/>
    </source>
</evidence>
<feature type="compositionally biased region" description="Polar residues" evidence="1">
    <location>
        <begin position="157"/>
        <end position="176"/>
    </location>
</feature>
<gene>
    <name evidence="2" type="ORF">RDB_LOCUS94139</name>
</gene>
<proteinExistence type="predicted"/>
<dbReference type="AlphaFoldDB" id="A0A8H3H2G4"/>
<feature type="compositionally biased region" description="Polar residues" evidence="1">
    <location>
        <begin position="89"/>
        <end position="113"/>
    </location>
</feature>
<feature type="compositionally biased region" description="Low complexity" evidence="1">
    <location>
        <begin position="177"/>
        <end position="188"/>
    </location>
</feature>
<accession>A0A8H3H2G4</accession>
<sequence length="237" mass="24913">MPLRTYACASFLPVRDRQTPRSCFPRVISSQPAPQLGMIIGPPSKSWLEKDSLEDAERLRGGGLGCACCGGDGNSQQLPPLEPQPNLAENKTTPTEQTTPKAPSKQQVPRLSQPTPPQPKPSEKTPSDTKSTGTTLAVPSRSSRTHSSPSAPPTIPAVSQASGPSRTRHQTLPSKFSTSKPTQVSSPSSSPPMPEGTIDYGRGVIQSPAFPPSVHIVGGNRKAAGGPPPITAPFMKD</sequence>
<dbReference type="EMBL" id="CAJMWV010003139">
    <property type="protein sequence ID" value="CAE6477177.1"/>
    <property type="molecule type" value="Genomic_DNA"/>
</dbReference>
<feature type="compositionally biased region" description="Low complexity" evidence="1">
    <location>
        <begin position="139"/>
        <end position="149"/>
    </location>
</feature>
<organism evidence="2 3">
    <name type="scientific">Rhizoctonia solani</name>
    <dbReference type="NCBI Taxonomy" id="456999"/>
    <lineage>
        <taxon>Eukaryota</taxon>
        <taxon>Fungi</taxon>
        <taxon>Dikarya</taxon>
        <taxon>Basidiomycota</taxon>
        <taxon>Agaricomycotina</taxon>
        <taxon>Agaricomycetes</taxon>
        <taxon>Cantharellales</taxon>
        <taxon>Ceratobasidiaceae</taxon>
        <taxon>Rhizoctonia</taxon>
    </lineage>
</organism>
<feature type="compositionally biased region" description="Polar residues" evidence="1">
    <location>
        <begin position="128"/>
        <end position="137"/>
    </location>
</feature>
<comment type="caution">
    <text evidence="2">The sequence shown here is derived from an EMBL/GenBank/DDBJ whole genome shotgun (WGS) entry which is preliminary data.</text>
</comment>
<dbReference type="Proteomes" id="UP000663831">
    <property type="component" value="Unassembled WGS sequence"/>
</dbReference>
<reference evidence="2" key="1">
    <citation type="submission" date="2021-01" db="EMBL/GenBank/DDBJ databases">
        <authorList>
            <person name="Kaushik A."/>
        </authorList>
    </citation>
    <scope>NUCLEOTIDE SEQUENCE</scope>
    <source>
        <strain evidence="2">AG3-1AP</strain>
    </source>
</reference>
<feature type="compositionally biased region" description="Low complexity" evidence="1">
    <location>
        <begin position="76"/>
        <end position="87"/>
    </location>
</feature>
<evidence type="ECO:0000256" key="1">
    <source>
        <dbReference type="SAM" id="MobiDB-lite"/>
    </source>
</evidence>
<feature type="region of interest" description="Disordered" evidence="1">
    <location>
        <begin position="67"/>
        <end position="237"/>
    </location>
</feature>
<dbReference type="OrthoDB" id="3257492at2759"/>